<dbReference type="Pfam" id="PF06985">
    <property type="entry name" value="HET"/>
    <property type="match status" value="1"/>
</dbReference>
<dbReference type="Proteomes" id="UP001310594">
    <property type="component" value="Unassembled WGS sequence"/>
</dbReference>
<dbReference type="PANTHER" id="PTHR24148">
    <property type="entry name" value="ANKYRIN REPEAT DOMAIN-CONTAINING PROTEIN 39 HOMOLOG-RELATED"/>
    <property type="match status" value="1"/>
</dbReference>
<organism evidence="3 4">
    <name type="scientific">Elasticomyces elasticus</name>
    <dbReference type="NCBI Taxonomy" id="574655"/>
    <lineage>
        <taxon>Eukaryota</taxon>
        <taxon>Fungi</taxon>
        <taxon>Dikarya</taxon>
        <taxon>Ascomycota</taxon>
        <taxon>Pezizomycotina</taxon>
        <taxon>Dothideomycetes</taxon>
        <taxon>Dothideomycetidae</taxon>
        <taxon>Mycosphaerellales</taxon>
        <taxon>Teratosphaeriaceae</taxon>
        <taxon>Elasticomyces</taxon>
    </lineage>
</organism>
<feature type="region of interest" description="Disordered" evidence="1">
    <location>
        <begin position="1"/>
        <end position="37"/>
    </location>
</feature>
<sequence length="532" mass="59949">MADETTDVFQRHDSESEDGRSVATDDTGMFDTSFEPPTDFAKTATTSSRFPGPLLHNPDEIRLLVLHPWSYPLRASFEITTLQAPTPYIALSYAWGPTHADGSHLDTAIDLDGHSIRLTSHLKRAFERIRQHSRGNVRRVWCDAICINQANVDERNSQVATMGRIYAEAQCLFIWLGDEWDDAWFFDHEEQSVVRARGQDHNVSSLDGGGSNIPTEVAVELIRQSPYFTRRWTIQEVRSQSLRYVLAGARFIRFECLEQALQNCGKPMPSCFTDPCGTILDNLILYSNTECIDPRDRIFALLALCANVDSITPNYAADYTDVYAQFAATCLHRGLLFKVLVCAVETRRDFPPSRLPSWVPDWQMAVSQNILRLSTLEPHTFDIGTVECGRMHIRARLYCLCSGVVEDCQYVEAVQFIRDWRLARGLSICNNAEDYQNNVHACGECAGSTLCFVEDDGWGLLLTSASSPSVAGTEECEGFLLVDWFCVPMQVFVASEFAPNLGDLWYDDLVRLKRRAWFKASAISELTSIVLV</sequence>
<comment type="caution">
    <text evidence="3">The sequence shown here is derived from an EMBL/GenBank/DDBJ whole genome shotgun (WGS) entry which is preliminary data.</text>
</comment>
<proteinExistence type="predicted"/>
<protein>
    <recommendedName>
        <fullName evidence="2">Heterokaryon incompatibility domain-containing protein</fullName>
    </recommendedName>
</protein>
<feature type="domain" description="Heterokaryon incompatibility" evidence="2">
    <location>
        <begin position="88"/>
        <end position="236"/>
    </location>
</feature>
<evidence type="ECO:0000256" key="1">
    <source>
        <dbReference type="SAM" id="MobiDB-lite"/>
    </source>
</evidence>
<reference evidence="3" key="1">
    <citation type="submission" date="2023-08" db="EMBL/GenBank/DDBJ databases">
        <title>Black Yeasts Isolated from many extreme environments.</title>
        <authorList>
            <person name="Coleine C."/>
            <person name="Stajich J.E."/>
            <person name="Selbmann L."/>
        </authorList>
    </citation>
    <scope>NUCLEOTIDE SEQUENCE</scope>
    <source>
        <strain evidence="3">CCFEE 5810</strain>
    </source>
</reference>
<evidence type="ECO:0000259" key="2">
    <source>
        <dbReference type="Pfam" id="PF06985"/>
    </source>
</evidence>
<dbReference type="EMBL" id="JAVRQU010000024">
    <property type="protein sequence ID" value="KAK5690621.1"/>
    <property type="molecule type" value="Genomic_DNA"/>
</dbReference>
<dbReference type="PANTHER" id="PTHR24148:SF64">
    <property type="entry name" value="HETEROKARYON INCOMPATIBILITY DOMAIN-CONTAINING PROTEIN"/>
    <property type="match status" value="1"/>
</dbReference>
<evidence type="ECO:0000313" key="4">
    <source>
        <dbReference type="Proteomes" id="UP001310594"/>
    </source>
</evidence>
<feature type="compositionally biased region" description="Basic and acidic residues" evidence="1">
    <location>
        <begin position="9"/>
        <end position="20"/>
    </location>
</feature>
<dbReference type="AlphaFoldDB" id="A0AAN7ZKS4"/>
<gene>
    <name evidence="3" type="ORF">LTR97_012177</name>
</gene>
<dbReference type="InterPro" id="IPR010730">
    <property type="entry name" value="HET"/>
</dbReference>
<dbReference type="InterPro" id="IPR052895">
    <property type="entry name" value="HetReg/Transcr_Mod"/>
</dbReference>
<name>A0AAN7ZKS4_9PEZI</name>
<accession>A0AAN7ZKS4</accession>
<evidence type="ECO:0000313" key="3">
    <source>
        <dbReference type="EMBL" id="KAK5690621.1"/>
    </source>
</evidence>